<dbReference type="GO" id="GO:0003677">
    <property type="term" value="F:DNA binding"/>
    <property type="evidence" value="ECO:0007669"/>
    <property type="project" value="InterPro"/>
</dbReference>
<reference evidence="2 3" key="1">
    <citation type="submission" date="2019-06" db="EMBL/GenBank/DDBJ databases">
        <title>Description of Kitasatospora acidophila sp. nov. isolated from pine grove soil, and reclassification of Streptomyces novaecaesareae to Kitasatospora novaeceasareae comb. nov.</title>
        <authorList>
            <person name="Kim M.J."/>
        </authorList>
    </citation>
    <scope>NUCLEOTIDE SEQUENCE [LARGE SCALE GENOMIC DNA]</scope>
    <source>
        <strain evidence="2 3">MMS16-CNU292</strain>
    </source>
</reference>
<name>A0A540VXZ6_9ACTN</name>
<dbReference type="Pfam" id="PF13560">
    <property type="entry name" value="HTH_31"/>
    <property type="match status" value="1"/>
</dbReference>
<dbReference type="AlphaFoldDB" id="A0A540VXZ6"/>
<keyword evidence="3" id="KW-1185">Reference proteome</keyword>
<dbReference type="Proteomes" id="UP000319103">
    <property type="component" value="Unassembled WGS sequence"/>
</dbReference>
<dbReference type="OrthoDB" id="7628974at2"/>
<dbReference type="PANTHER" id="PTHR47691:SF3">
    <property type="entry name" value="HTH-TYPE TRANSCRIPTIONAL REGULATOR RV0890C-RELATED"/>
    <property type="match status" value="1"/>
</dbReference>
<dbReference type="Gene3D" id="1.25.40.10">
    <property type="entry name" value="Tetratricopeptide repeat domain"/>
    <property type="match status" value="2"/>
</dbReference>
<organism evidence="2 3">
    <name type="scientific">Kitasatospora acidiphila</name>
    <dbReference type="NCBI Taxonomy" id="2567942"/>
    <lineage>
        <taxon>Bacteria</taxon>
        <taxon>Bacillati</taxon>
        <taxon>Actinomycetota</taxon>
        <taxon>Actinomycetes</taxon>
        <taxon>Kitasatosporales</taxon>
        <taxon>Streptomycetaceae</taxon>
        <taxon>Kitasatospora</taxon>
    </lineage>
</organism>
<comment type="caution">
    <text evidence="2">The sequence shown here is derived from an EMBL/GenBank/DDBJ whole genome shotgun (WGS) entry which is preliminary data.</text>
</comment>
<evidence type="ECO:0000313" key="3">
    <source>
        <dbReference type="Proteomes" id="UP000319103"/>
    </source>
</evidence>
<dbReference type="PROSITE" id="PS50943">
    <property type="entry name" value="HTH_CROC1"/>
    <property type="match status" value="1"/>
</dbReference>
<dbReference type="InterPro" id="IPR011990">
    <property type="entry name" value="TPR-like_helical_dom_sf"/>
</dbReference>
<dbReference type="InterPro" id="IPR001387">
    <property type="entry name" value="Cro/C1-type_HTH"/>
</dbReference>
<dbReference type="Gene3D" id="3.40.50.300">
    <property type="entry name" value="P-loop containing nucleotide triphosphate hydrolases"/>
    <property type="match status" value="1"/>
</dbReference>
<dbReference type="SMART" id="SM00530">
    <property type="entry name" value="HTH_XRE"/>
    <property type="match status" value="1"/>
</dbReference>
<dbReference type="SUPFAM" id="SSF52540">
    <property type="entry name" value="P-loop containing nucleoside triphosphate hydrolases"/>
    <property type="match status" value="1"/>
</dbReference>
<dbReference type="PANTHER" id="PTHR47691">
    <property type="entry name" value="REGULATOR-RELATED"/>
    <property type="match status" value="1"/>
</dbReference>
<dbReference type="InterPro" id="IPR049945">
    <property type="entry name" value="AAA_22"/>
</dbReference>
<feature type="domain" description="HTH cro/C1-type" evidence="1">
    <location>
        <begin position="22"/>
        <end position="77"/>
    </location>
</feature>
<dbReference type="InterPro" id="IPR027417">
    <property type="entry name" value="P-loop_NTPase"/>
</dbReference>
<dbReference type="GO" id="GO:0016887">
    <property type="term" value="F:ATP hydrolysis activity"/>
    <property type="evidence" value="ECO:0007669"/>
    <property type="project" value="InterPro"/>
</dbReference>
<dbReference type="Gene3D" id="1.10.260.40">
    <property type="entry name" value="lambda repressor-like DNA-binding domains"/>
    <property type="match status" value="1"/>
</dbReference>
<dbReference type="Pfam" id="PF13401">
    <property type="entry name" value="AAA_22"/>
    <property type="match status" value="1"/>
</dbReference>
<gene>
    <name evidence="2" type="ORF">E6W39_04495</name>
</gene>
<dbReference type="CDD" id="cd00093">
    <property type="entry name" value="HTH_XRE"/>
    <property type="match status" value="1"/>
</dbReference>
<dbReference type="SUPFAM" id="SSF47413">
    <property type="entry name" value="lambda repressor-like DNA-binding domains"/>
    <property type="match status" value="1"/>
</dbReference>
<dbReference type="InterPro" id="IPR010982">
    <property type="entry name" value="Lambda_DNA-bd_dom_sf"/>
</dbReference>
<proteinExistence type="predicted"/>
<evidence type="ECO:0000259" key="1">
    <source>
        <dbReference type="PROSITE" id="PS50943"/>
    </source>
</evidence>
<protein>
    <submittedName>
        <fullName evidence="2">Helix-turn-helix domain-containing protein</fullName>
    </submittedName>
</protein>
<accession>A0A540VXZ6</accession>
<dbReference type="EMBL" id="VIGB01000003">
    <property type="protein sequence ID" value="TQF01640.1"/>
    <property type="molecule type" value="Genomic_DNA"/>
</dbReference>
<sequence length="766" mass="82665">MMFQLPGRMMDPQEPQAFGPLLRAHRHTADLTLEELSEHSGVSGRAIGDMERGHSRGPQPRTVAALAEALALSSEDTAALLAAARSGRRRQRPVAARPCELPSPVPDFTGREAEVDWLGRAIANPRLPRVSIVSGAPGLGKTALVLHAGERLTERFADGCLFLDLRGLDSEPLTPHEALGRLLRALGLRERDLPTETDERQALYRRLLKDQDVLVVLDNAAHEGQLRALLPGPGHGTVWVTSRRTLTGIEHARRLVLKPLPAAAATTLLGAILALRDDEPQDGSAAADPSALARIADLCGNLPLALRIAGNRLLSRPAWSARSLADRLGDEELRLGRLAAGDLRIRSAFQLSYEQLAKPTRRLFRRLALVPGPDFDAGLGSALTGLARGPVEEMLDELLELGLLSTTTADRMLFHDLIRLFARERLDEEESPQDRRAAETAMHSWLLHSAEAGGCCFQPEGPCSDPVFDTPRAAQAWLEAESANWLAALRTAAEDGRHTEVVRVAESMHWFSDRWMYWGHWHEVFGLSRAAAHALGDRALEAAHASYLAWAQYYCMNRPHEALAIAEEAIELAHLGGDRLQEAWAAFYAAAAAVGLRRLSAAIDLARRSAELFAAAGDREGRPQALLALAGAEYYQGEATAAVATLDTVIGLLTDPATAPATPHIVDFTMANALSQKAESLLALDRPDDAERAYSDARSLGTRLGVPMLQAIAALGQARALNALGDRERALATVREAIALAEAAGDTARKTEAVELLGNWTGTPAG</sequence>
<evidence type="ECO:0000313" key="2">
    <source>
        <dbReference type="EMBL" id="TQF01640.1"/>
    </source>
</evidence>
<dbReference type="PRINTS" id="PR00364">
    <property type="entry name" value="DISEASERSIST"/>
</dbReference>
<dbReference type="SUPFAM" id="SSF48452">
    <property type="entry name" value="TPR-like"/>
    <property type="match status" value="2"/>
</dbReference>